<accession>A0A481Z240</accession>
<reference evidence="2" key="1">
    <citation type="journal article" date="2019" name="MBio">
        <title>Virus Genomes from Deep Sea Sediments Expand the Ocean Megavirome and Support Independent Origins of Viral Gigantism.</title>
        <authorList>
            <person name="Backstrom D."/>
            <person name="Yutin N."/>
            <person name="Jorgensen S.L."/>
            <person name="Dharamshi J."/>
            <person name="Homa F."/>
            <person name="Zaremba-Niedwiedzka K."/>
            <person name="Spang A."/>
            <person name="Wolf Y.I."/>
            <person name="Koonin E.V."/>
            <person name="Ettema T.J."/>
        </authorList>
    </citation>
    <scope>NUCLEOTIDE SEQUENCE</scope>
</reference>
<keyword evidence="2" id="KW-0547">Nucleotide-binding</keyword>
<protein>
    <submittedName>
        <fullName evidence="2">Helicase</fullName>
    </submittedName>
</protein>
<feature type="region of interest" description="Disordered" evidence="1">
    <location>
        <begin position="953"/>
        <end position="999"/>
    </location>
</feature>
<evidence type="ECO:0000313" key="2">
    <source>
        <dbReference type="EMBL" id="QBK88834.1"/>
    </source>
</evidence>
<evidence type="ECO:0000256" key="1">
    <source>
        <dbReference type="SAM" id="MobiDB-lite"/>
    </source>
</evidence>
<organism evidence="2">
    <name type="scientific">Mimivirus LCMiAC01</name>
    <dbReference type="NCBI Taxonomy" id="2506608"/>
    <lineage>
        <taxon>Viruses</taxon>
        <taxon>Varidnaviria</taxon>
        <taxon>Bamfordvirae</taxon>
        <taxon>Nucleocytoviricota</taxon>
        <taxon>Megaviricetes</taxon>
        <taxon>Imitervirales</taxon>
        <taxon>Mimiviridae</taxon>
        <taxon>Klosneuvirinae</taxon>
    </lineage>
</organism>
<dbReference type="InterPro" id="IPR027417">
    <property type="entry name" value="P-loop_NTPase"/>
</dbReference>
<name>A0A481Z240_9VIRU</name>
<keyword evidence="2" id="KW-0067">ATP-binding</keyword>
<feature type="compositionally biased region" description="Basic residues" evidence="1">
    <location>
        <begin position="873"/>
        <end position="882"/>
    </location>
</feature>
<dbReference type="SUPFAM" id="SSF52540">
    <property type="entry name" value="P-loop containing nucleoside triphosphate hydrolases"/>
    <property type="match status" value="2"/>
</dbReference>
<gene>
    <name evidence="2" type="ORF">LCMiAC01_05160</name>
</gene>
<keyword evidence="2" id="KW-0378">Hydrolase</keyword>
<feature type="region of interest" description="Disordered" evidence="1">
    <location>
        <begin position="864"/>
        <end position="929"/>
    </location>
</feature>
<feature type="compositionally biased region" description="Basic and acidic residues" evidence="1">
    <location>
        <begin position="974"/>
        <end position="984"/>
    </location>
</feature>
<sequence>MPDILTIDNKVFTDKSDKSDKSIDIYRNIEQVDSNKTSFNKFSQCQWNKIEKKYNDPLMYAVLDMMDRLGSNDNAAIKQKTKLKVCGNNIYIEIMRPELESLGYVDRILRRGGGKKRKDGRGKKKKRKRGNKKKKKGISKAEIIMQNTKRLMVEEMNTAVDGYRKYGITMCYGFSSQYAEIRLCTLIHCINYVLKHKSSLSSCYELIMGTVKTLHNVKEMDGISSLACFDLSYCLDNLKSHCKFRNEYMFEHYPKLCLSTIYDKVFPSMSIKPYLSQIQLMETVKKNNRFLCRYNVMIGSGKTTISMALAKYVNEIRVLQKAGGTESKLQLIFSCSIDPVRQQVCMMAYNAGIPFGISVIEDDIVKVINNYNCRNDKERLLIVADLNSTIGLLKKSKDYILFLDEPTVGADEENHPITKAITNIIFIAPNKTILSSATLPNLEEMNNMLKYCPGTYSNIMIIDIYSGDALIGCEMIKKNGTTITPHNNCKSKDALMHIIHQLKTKAFIGRLYTAPIVYRLRQRMIECGVENVINLESHFSDISMISQSKIQVLAVKLLEMLFDYDDTIIEQICKEDDTTNKLEQYDFNKMFTTQAHRYIGHCLVTVSNPLEFAAQYSKELLVDCPTAEKLIKKYNSDMSLYDNGLKRLDVDIKNKIERSQMQQEMEEIKRPHIQFPEELRINSIHHIKKYAPDFYNDNNDNNIDKQLIPNLKVLEDYPLGLNVPDWVMLLLFAGVGIYDPNNRIFNKTYTETVLNMASDGQLSFMISTDDICYGANYPFSHVVITDDIAKKHSINTIFQLAGRAGRVGRSWVAYVHVGDETAAKITQYIHDTTDNISTVEGINMMSMFKNIYSELTTKAIEYKENKKPESPKKKMVNKKNQKKPSELLKNTKSSYWKRPIRELQPIRQPPRGIKYNNRQPQRYGGYRKPFSYQHHNQHQQFRRTQTLKPVSDTAYVPPHERSATASGLNSTSENKSETIHDTNKTSKTSSWARRGTKRN</sequence>
<proteinExistence type="predicted"/>
<dbReference type="Gene3D" id="3.40.50.300">
    <property type="entry name" value="P-loop containing nucleotide triphosphate hydrolases"/>
    <property type="match status" value="1"/>
</dbReference>
<dbReference type="EMBL" id="MK500400">
    <property type="protein sequence ID" value="QBK88834.1"/>
    <property type="molecule type" value="Genomic_DNA"/>
</dbReference>
<feature type="compositionally biased region" description="Polar residues" evidence="1">
    <location>
        <begin position="963"/>
        <end position="973"/>
    </location>
</feature>
<feature type="region of interest" description="Disordered" evidence="1">
    <location>
        <begin position="112"/>
        <end position="137"/>
    </location>
</feature>
<dbReference type="GO" id="GO:0004386">
    <property type="term" value="F:helicase activity"/>
    <property type="evidence" value="ECO:0007669"/>
    <property type="project" value="UniProtKB-KW"/>
</dbReference>
<keyword evidence="2" id="KW-0347">Helicase</keyword>